<proteinExistence type="predicted"/>
<accession>A0A919VL19</accession>
<name>A0A919VL19_9ACTN</name>
<organism evidence="2 3">
    <name type="scientific">Actinoplanes auranticolor</name>
    <dbReference type="NCBI Taxonomy" id="47988"/>
    <lineage>
        <taxon>Bacteria</taxon>
        <taxon>Bacillati</taxon>
        <taxon>Actinomycetota</taxon>
        <taxon>Actinomycetes</taxon>
        <taxon>Micromonosporales</taxon>
        <taxon>Micromonosporaceae</taxon>
        <taxon>Actinoplanes</taxon>
    </lineage>
</organism>
<evidence type="ECO:0000313" key="3">
    <source>
        <dbReference type="Proteomes" id="UP000681340"/>
    </source>
</evidence>
<comment type="caution">
    <text evidence="2">The sequence shown here is derived from an EMBL/GenBank/DDBJ whole genome shotgun (WGS) entry which is preliminary data.</text>
</comment>
<dbReference type="InterPro" id="IPR050312">
    <property type="entry name" value="IolE/XylAMocC-like"/>
</dbReference>
<dbReference type="Gene3D" id="3.20.20.150">
    <property type="entry name" value="Divalent-metal-dependent TIM barrel enzymes"/>
    <property type="match status" value="1"/>
</dbReference>
<feature type="domain" description="Xylose isomerase-like TIM barrel" evidence="1">
    <location>
        <begin position="29"/>
        <end position="283"/>
    </location>
</feature>
<dbReference type="InterPro" id="IPR036237">
    <property type="entry name" value="Xyl_isomerase-like_sf"/>
</dbReference>
<sequence>MTTPRIAANPIPYWSRAGKTREVFAEAFRDFQEIGFTAVKADVPDDMTAEEYRDWIAGYGLAPSLSLFSSPFDETVDMAAEVERAKRFAAAQVALGLDRTMISSMAVPARMAEPAVGADLDPGRLARAIDNCGRVCRVLRAEGLRPLHHSHVGGVFETGDEIVRLLDDLGPDVIGFGPDTGHLRWAGIDPAPFIRRYADRMGGIHIKDCFPDLLSPESRKGMSYHEVQATKRLWAEPGLGVVDFAAVLAAIPADYDGDFMIEVDEPSMDSRAESHRISFEWARGHLPATG</sequence>
<dbReference type="PANTHER" id="PTHR12110:SF41">
    <property type="entry name" value="INOSOSE DEHYDRATASE"/>
    <property type="match status" value="1"/>
</dbReference>
<dbReference type="AlphaFoldDB" id="A0A919VL19"/>
<dbReference type="EMBL" id="BOQL01000021">
    <property type="protein sequence ID" value="GIM67046.1"/>
    <property type="molecule type" value="Genomic_DNA"/>
</dbReference>
<gene>
    <name evidence="2" type="primary">iolE</name>
    <name evidence="2" type="ORF">Aau02nite_25670</name>
</gene>
<evidence type="ECO:0000313" key="2">
    <source>
        <dbReference type="EMBL" id="GIM67046.1"/>
    </source>
</evidence>
<dbReference type="InterPro" id="IPR013022">
    <property type="entry name" value="Xyl_isomerase-like_TIM-brl"/>
</dbReference>
<protein>
    <submittedName>
        <fullName evidence="2">Inosose dehydratase</fullName>
    </submittedName>
</protein>
<dbReference type="PANTHER" id="PTHR12110">
    <property type="entry name" value="HYDROXYPYRUVATE ISOMERASE"/>
    <property type="match status" value="1"/>
</dbReference>
<reference evidence="2" key="1">
    <citation type="submission" date="2021-03" db="EMBL/GenBank/DDBJ databases">
        <title>Whole genome shotgun sequence of Actinoplanes auranticolor NBRC 12245.</title>
        <authorList>
            <person name="Komaki H."/>
            <person name="Tamura T."/>
        </authorList>
    </citation>
    <scope>NUCLEOTIDE SEQUENCE</scope>
    <source>
        <strain evidence="2">NBRC 12245</strain>
    </source>
</reference>
<dbReference type="RefSeq" id="WP_212988583.1">
    <property type="nucleotide sequence ID" value="NZ_BAABEA010000019.1"/>
</dbReference>
<dbReference type="Pfam" id="PF01261">
    <property type="entry name" value="AP_endonuc_2"/>
    <property type="match status" value="1"/>
</dbReference>
<evidence type="ECO:0000259" key="1">
    <source>
        <dbReference type="Pfam" id="PF01261"/>
    </source>
</evidence>
<keyword evidence="3" id="KW-1185">Reference proteome</keyword>
<dbReference type="Proteomes" id="UP000681340">
    <property type="component" value="Unassembled WGS sequence"/>
</dbReference>
<dbReference type="SUPFAM" id="SSF51658">
    <property type="entry name" value="Xylose isomerase-like"/>
    <property type="match status" value="1"/>
</dbReference>